<protein>
    <submittedName>
        <fullName evidence="1">Aminopeptidase-like protein AC3.5</fullName>
    </submittedName>
</protein>
<dbReference type="Gene3D" id="1.10.390.10">
    <property type="entry name" value="Neutral Protease Domain 2"/>
    <property type="match status" value="1"/>
</dbReference>
<dbReference type="Proteomes" id="UP000053097">
    <property type="component" value="Unassembled WGS sequence"/>
</dbReference>
<dbReference type="EMBL" id="KK107623">
    <property type="protein sequence ID" value="EZA48429.1"/>
    <property type="molecule type" value="Genomic_DNA"/>
</dbReference>
<proteinExistence type="predicted"/>
<dbReference type="AlphaFoldDB" id="A0A026VZX3"/>
<reference evidence="1 2" key="1">
    <citation type="journal article" date="2014" name="Curr. Biol.">
        <title>The genome of the clonal raider ant Cerapachys biroi.</title>
        <authorList>
            <person name="Oxley P.R."/>
            <person name="Ji L."/>
            <person name="Fetter-Pruneda I."/>
            <person name="McKenzie S.K."/>
            <person name="Li C."/>
            <person name="Hu H."/>
            <person name="Zhang G."/>
            <person name="Kronauer D.J."/>
        </authorList>
    </citation>
    <scope>NUCLEOTIDE SEQUENCE [LARGE SCALE GENOMIC DNA]</scope>
</reference>
<keyword evidence="1" id="KW-0645">Protease</keyword>
<sequence>MKALLKTTFRVEDIIYNATLDTIYHKLEIARLVSRKVTYLWLGNAFSPFPWSYLWIGESLCTLLSMEALTQVLQISHFFFNCFLKVLQY</sequence>
<dbReference type="InterPro" id="IPR027268">
    <property type="entry name" value="Peptidase_M4/M1_CTD_sf"/>
</dbReference>
<organism evidence="1 2">
    <name type="scientific">Ooceraea biroi</name>
    <name type="common">Clonal raider ant</name>
    <name type="synonym">Cerapachys biroi</name>
    <dbReference type="NCBI Taxonomy" id="2015173"/>
    <lineage>
        <taxon>Eukaryota</taxon>
        <taxon>Metazoa</taxon>
        <taxon>Ecdysozoa</taxon>
        <taxon>Arthropoda</taxon>
        <taxon>Hexapoda</taxon>
        <taxon>Insecta</taxon>
        <taxon>Pterygota</taxon>
        <taxon>Neoptera</taxon>
        <taxon>Endopterygota</taxon>
        <taxon>Hymenoptera</taxon>
        <taxon>Apocrita</taxon>
        <taxon>Aculeata</taxon>
        <taxon>Formicoidea</taxon>
        <taxon>Formicidae</taxon>
        <taxon>Dorylinae</taxon>
        <taxon>Ooceraea</taxon>
    </lineage>
</organism>
<name>A0A026VZX3_OOCBI</name>
<keyword evidence="1" id="KW-0378">Hydrolase</keyword>
<keyword evidence="2" id="KW-1185">Reference proteome</keyword>
<evidence type="ECO:0000313" key="1">
    <source>
        <dbReference type="EMBL" id="EZA48429.1"/>
    </source>
</evidence>
<keyword evidence="1" id="KW-0031">Aminopeptidase</keyword>
<evidence type="ECO:0000313" key="2">
    <source>
        <dbReference type="Proteomes" id="UP000053097"/>
    </source>
</evidence>
<gene>
    <name evidence="1" type="ORF">X777_13771</name>
</gene>
<dbReference type="GO" id="GO:0004177">
    <property type="term" value="F:aminopeptidase activity"/>
    <property type="evidence" value="ECO:0007669"/>
    <property type="project" value="UniProtKB-KW"/>
</dbReference>
<accession>A0A026VZX3</accession>